<dbReference type="InterPro" id="IPR007853">
    <property type="entry name" value="Znf_DNL-typ"/>
</dbReference>
<dbReference type="Pfam" id="PF05180">
    <property type="entry name" value="zf-DNL"/>
    <property type="match status" value="1"/>
</dbReference>
<feature type="compositionally biased region" description="Low complexity" evidence="5">
    <location>
        <begin position="184"/>
        <end position="219"/>
    </location>
</feature>
<evidence type="ECO:0000313" key="7">
    <source>
        <dbReference type="EMBL" id="CAD8681739.1"/>
    </source>
</evidence>
<organism evidence="7">
    <name type="scientific">Chlamydomonas leiostraca</name>
    <dbReference type="NCBI Taxonomy" id="1034604"/>
    <lineage>
        <taxon>Eukaryota</taxon>
        <taxon>Viridiplantae</taxon>
        <taxon>Chlorophyta</taxon>
        <taxon>core chlorophytes</taxon>
        <taxon>Chlorophyceae</taxon>
        <taxon>CS clade</taxon>
        <taxon>Chlamydomonadales</taxon>
        <taxon>Chlamydomonadaceae</taxon>
        <taxon>Chlamydomonas</taxon>
    </lineage>
</organism>
<gene>
    <name evidence="7" type="ORF">CLEI1391_LOCUS10303</name>
</gene>
<evidence type="ECO:0000256" key="4">
    <source>
        <dbReference type="PROSITE-ProRule" id="PRU00834"/>
    </source>
</evidence>
<feature type="compositionally biased region" description="Gly residues" evidence="5">
    <location>
        <begin position="220"/>
        <end position="229"/>
    </location>
</feature>
<evidence type="ECO:0000256" key="1">
    <source>
        <dbReference type="ARBA" id="ARBA00022723"/>
    </source>
</evidence>
<protein>
    <recommendedName>
        <fullName evidence="6">DNL-type domain-containing protein</fullName>
    </recommendedName>
</protein>
<reference evidence="7" key="1">
    <citation type="submission" date="2021-01" db="EMBL/GenBank/DDBJ databases">
        <authorList>
            <person name="Corre E."/>
            <person name="Pelletier E."/>
            <person name="Niang G."/>
            <person name="Scheremetjew M."/>
            <person name="Finn R."/>
            <person name="Kale V."/>
            <person name="Holt S."/>
            <person name="Cochrane G."/>
            <person name="Meng A."/>
            <person name="Brown T."/>
            <person name="Cohen L."/>
        </authorList>
    </citation>
    <scope>NUCLEOTIDE SEQUENCE</scope>
    <source>
        <strain evidence="7">SAG 11-49</strain>
    </source>
</reference>
<name>A0A7S0WSK4_9CHLO</name>
<accession>A0A7S0WSK4</accession>
<keyword evidence="3" id="KW-0862">Zinc</keyword>
<proteinExistence type="predicted"/>
<dbReference type="PROSITE" id="PS51501">
    <property type="entry name" value="ZF_DNL"/>
    <property type="match status" value="1"/>
</dbReference>
<dbReference type="InterPro" id="IPR024158">
    <property type="entry name" value="Mt_import_TIM15"/>
</dbReference>
<keyword evidence="2 4" id="KW-0863">Zinc-finger</keyword>
<dbReference type="GO" id="GO:0008270">
    <property type="term" value="F:zinc ion binding"/>
    <property type="evidence" value="ECO:0007669"/>
    <property type="project" value="UniProtKB-KW"/>
</dbReference>
<dbReference type="PANTHER" id="PTHR20922">
    <property type="entry name" value="DNL-TYPE ZINC FINGER PROTEIN"/>
    <property type="match status" value="1"/>
</dbReference>
<dbReference type="EMBL" id="HBFB01018361">
    <property type="protein sequence ID" value="CAD8681739.1"/>
    <property type="molecule type" value="Transcribed_RNA"/>
</dbReference>
<evidence type="ECO:0000256" key="2">
    <source>
        <dbReference type="ARBA" id="ARBA00022771"/>
    </source>
</evidence>
<evidence type="ECO:0000256" key="3">
    <source>
        <dbReference type="ARBA" id="ARBA00022833"/>
    </source>
</evidence>
<dbReference type="AlphaFoldDB" id="A0A7S0WSK4"/>
<evidence type="ECO:0000259" key="6">
    <source>
        <dbReference type="PROSITE" id="PS51501"/>
    </source>
</evidence>
<dbReference type="GO" id="GO:0051087">
    <property type="term" value="F:protein-folding chaperone binding"/>
    <property type="evidence" value="ECO:0007669"/>
    <property type="project" value="TreeGrafter"/>
</dbReference>
<feature type="domain" description="DNL-type" evidence="6">
    <location>
        <begin position="105"/>
        <end position="198"/>
    </location>
</feature>
<dbReference type="GO" id="GO:0030150">
    <property type="term" value="P:protein import into mitochondrial matrix"/>
    <property type="evidence" value="ECO:0007669"/>
    <property type="project" value="TreeGrafter"/>
</dbReference>
<dbReference type="GO" id="GO:0050821">
    <property type="term" value="P:protein stabilization"/>
    <property type="evidence" value="ECO:0007669"/>
    <property type="project" value="TreeGrafter"/>
</dbReference>
<evidence type="ECO:0000256" key="5">
    <source>
        <dbReference type="SAM" id="MobiDB-lite"/>
    </source>
</evidence>
<keyword evidence="1" id="KW-0479">Metal-binding</keyword>
<sequence length="229" mass="24150">MLNISLRAVSNARMHGVRGSVPPTLVHKPIPSLNHRPHQLITCTPARIDRQSFQSRNVLARSYSIEGKIPEGVNFEVKAEAEGSEIEWNPETKTLRIPLSAVEGSARRTKLVIFTCNKCGGRTARNVNPVAWDKGLVMAQCAHCEVWHVLSAKNKLIFEEIRYNQQEDGDMSAASAGSTDESDISSAASGSSSASSSTISQSSSTSDSAASAASQPAPGSSGGGGSGQA</sequence>
<dbReference type="PANTHER" id="PTHR20922:SF13">
    <property type="entry name" value="DNL-TYPE ZINC FINGER PROTEIN"/>
    <property type="match status" value="1"/>
</dbReference>
<dbReference type="GO" id="GO:0006457">
    <property type="term" value="P:protein folding"/>
    <property type="evidence" value="ECO:0007669"/>
    <property type="project" value="TreeGrafter"/>
</dbReference>
<dbReference type="GO" id="GO:0005739">
    <property type="term" value="C:mitochondrion"/>
    <property type="evidence" value="ECO:0007669"/>
    <property type="project" value="TreeGrafter"/>
</dbReference>
<feature type="region of interest" description="Disordered" evidence="5">
    <location>
        <begin position="169"/>
        <end position="229"/>
    </location>
</feature>